<dbReference type="InterPro" id="IPR001314">
    <property type="entry name" value="Peptidase_S1A"/>
</dbReference>
<dbReference type="GO" id="GO:0006508">
    <property type="term" value="P:proteolysis"/>
    <property type="evidence" value="ECO:0007669"/>
    <property type="project" value="InterPro"/>
</dbReference>
<dbReference type="PRINTS" id="PR00722">
    <property type="entry name" value="CHYMOTRYPSIN"/>
</dbReference>
<dbReference type="PROSITE" id="PS00134">
    <property type="entry name" value="TRYPSIN_HIS"/>
    <property type="match status" value="1"/>
</dbReference>
<dbReference type="PANTHER" id="PTHR24276">
    <property type="entry name" value="POLYSERASE-RELATED"/>
    <property type="match status" value="1"/>
</dbReference>
<dbReference type="InterPro" id="IPR001254">
    <property type="entry name" value="Trypsin_dom"/>
</dbReference>
<dbReference type="GO" id="GO:0004252">
    <property type="term" value="F:serine-type endopeptidase activity"/>
    <property type="evidence" value="ECO:0007669"/>
    <property type="project" value="InterPro"/>
</dbReference>
<dbReference type="PATRIC" id="fig|1184267.3.peg.678"/>
<dbReference type="AlphaFoldDB" id="M4VP32"/>
<evidence type="ECO:0000313" key="5">
    <source>
        <dbReference type="Proteomes" id="UP000012040"/>
    </source>
</evidence>
<keyword evidence="2" id="KW-1015">Disulfide bond</keyword>
<organism evidence="4 5">
    <name type="scientific">Pseudobdellovibrio exovorus JSS</name>
    <dbReference type="NCBI Taxonomy" id="1184267"/>
    <lineage>
        <taxon>Bacteria</taxon>
        <taxon>Pseudomonadati</taxon>
        <taxon>Bdellovibrionota</taxon>
        <taxon>Bdellovibrionia</taxon>
        <taxon>Bdellovibrionales</taxon>
        <taxon>Pseudobdellovibrionaceae</taxon>
        <taxon>Pseudobdellovibrio</taxon>
    </lineage>
</organism>
<dbReference type="STRING" id="1184267.A11Q_669"/>
<dbReference type="InterPro" id="IPR043504">
    <property type="entry name" value="Peptidase_S1_PA_chymotrypsin"/>
</dbReference>
<dbReference type="PROSITE" id="PS51257">
    <property type="entry name" value="PROKAR_LIPOPROTEIN"/>
    <property type="match status" value="1"/>
</dbReference>
<dbReference type="Pfam" id="PF00089">
    <property type="entry name" value="Trypsin"/>
    <property type="match status" value="1"/>
</dbReference>
<reference evidence="4 5" key="1">
    <citation type="journal article" date="2013" name="ISME J.">
        <title>By their genes ye shall know them: genomic signatures of predatory bacteria.</title>
        <authorList>
            <person name="Pasternak Z."/>
            <person name="Pietrokovski S."/>
            <person name="Rotem O."/>
            <person name="Gophna U."/>
            <person name="Lurie-Weinberger M.N."/>
            <person name="Jurkevitch E."/>
        </authorList>
    </citation>
    <scope>NUCLEOTIDE SEQUENCE [LARGE SCALE GENOMIC DNA]</scope>
    <source>
        <strain evidence="4 5">JSS</strain>
    </source>
</reference>
<dbReference type="EMBL" id="CP003537">
    <property type="protein sequence ID" value="AGH94889.1"/>
    <property type="molecule type" value="Genomic_DNA"/>
</dbReference>
<dbReference type="Proteomes" id="UP000012040">
    <property type="component" value="Chromosome"/>
</dbReference>
<dbReference type="Gene3D" id="2.40.10.10">
    <property type="entry name" value="Trypsin-like serine proteases"/>
    <property type="match status" value="1"/>
</dbReference>
<comment type="similarity">
    <text evidence="1">Belongs to the peptidase S1 family.</text>
</comment>
<dbReference type="PROSITE" id="PS50240">
    <property type="entry name" value="TRYPSIN_DOM"/>
    <property type="match status" value="1"/>
</dbReference>
<dbReference type="eggNOG" id="COG5640">
    <property type="taxonomic scope" value="Bacteria"/>
</dbReference>
<name>M4VP32_9BACT</name>
<dbReference type="KEGG" id="bex:A11Q_669"/>
<keyword evidence="5" id="KW-1185">Reference proteome</keyword>
<evidence type="ECO:0000313" key="4">
    <source>
        <dbReference type="EMBL" id="AGH94889.1"/>
    </source>
</evidence>
<protein>
    <recommendedName>
        <fullName evidence="3">Peptidase S1 domain-containing protein</fullName>
    </recommendedName>
</protein>
<dbReference type="InterPro" id="IPR050430">
    <property type="entry name" value="Peptidase_S1"/>
</dbReference>
<gene>
    <name evidence="4" type="ORF">A11Q_669</name>
</gene>
<dbReference type="SUPFAM" id="SSF50494">
    <property type="entry name" value="Trypsin-like serine proteases"/>
    <property type="match status" value="1"/>
</dbReference>
<dbReference type="SMART" id="SM00020">
    <property type="entry name" value="Tryp_SPc"/>
    <property type="match status" value="1"/>
</dbReference>
<dbReference type="HOGENOM" id="CLU_926422_0_0_7"/>
<evidence type="ECO:0000256" key="2">
    <source>
        <dbReference type="ARBA" id="ARBA00023157"/>
    </source>
</evidence>
<proteinExistence type="inferred from homology"/>
<evidence type="ECO:0000259" key="3">
    <source>
        <dbReference type="PROSITE" id="PS50240"/>
    </source>
</evidence>
<dbReference type="InterPro" id="IPR018114">
    <property type="entry name" value="TRYPSIN_HIS"/>
</dbReference>
<dbReference type="InterPro" id="IPR009003">
    <property type="entry name" value="Peptidase_S1_PA"/>
</dbReference>
<feature type="domain" description="Peptidase S1" evidence="3">
    <location>
        <begin position="52"/>
        <end position="281"/>
    </location>
</feature>
<sequence length="300" mass="31944">MRVLKIVPFCLMFILIGCGPQSNRSKDAMPPLMKMDSARGCVSESNLLAAGLIGGQVVQKADPDSNFAVLIISGGHICTASPIRDNVLLTAAHCFDKDKLSDTVAVFYPSLSCESGYDKRQHSVPALSVAIHDDFKSDVQIDKTEGDMALVFLSSKIPDNYPIYKVGQPSNIAAGSDLVLYGYGRTNSNGGGSGILRKIHVGSDNYVVSELNKRVVINQSQGSGICNGDSGGASLVTNRDGEMQILGISSYVTGPTEDVCSAMGVQTLASTYNDWIERIIAEQGNANPIPNPEPNPEESR</sequence>
<evidence type="ECO:0000256" key="1">
    <source>
        <dbReference type="ARBA" id="ARBA00007664"/>
    </source>
</evidence>
<dbReference type="PANTHER" id="PTHR24276:SF98">
    <property type="entry name" value="FI18310P1-RELATED"/>
    <property type="match status" value="1"/>
</dbReference>
<accession>M4VP32</accession>